<feature type="short sequence motif" description="HXTX 1" evidence="2">
    <location>
        <begin position="40"/>
        <end position="43"/>
    </location>
</feature>
<dbReference type="HAMAP" id="MF_01940">
    <property type="entry name" value="RNA_CPDase"/>
    <property type="match status" value="1"/>
</dbReference>
<dbReference type="InterPro" id="IPR004175">
    <property type="entry name" value="RNA_CPDase"/>
</dbReference>
<dbReference type="GO" id="GO:0008664">
    <property type="term" value="F:RNA 2',3'-cyclic 3'-phosphodiesterase activity"/>
    <property type="evidence" value="ECO:0007669"/>
    <property type="project" value="UniProtKB-EC"/>
</dbReference>
<comment type="caution">
    <text evidence="3">The sequence shown here is derived from an EMBL/GenBank/DDBJ whole genome shotgun (WGS) entry which is preliminary data.</text>
</comment>
<gene>
    <name evidence="3" type="ORF">A3A93_03410</name>
</gene>
<evidence type="ECO:0000256" key="2">
    <source>
        <dbReference type="HAMAP-Rule" id="MF_01940"/>
    </source>
</evidence>
<organism evidence="3 4">
    <name type="scientific">Candidatus Roizmanbacteria bacterium RIFCSPLOWO2_01_FULL_38_12</name>
    <dbReference type="NCBI Taxonomy" id="1802061"/>
    <lineage>
        <taxon>Bacteria</taxon>
        <taxon>Candidatus Roizmaniibacteriota</taxon>
    </lineage>
</organism>
<dbReference type="AlphaFoldDB" id="A0A1F7ISQ5"/>
<feature type="active site" description="Proton acceptor" evidence="2">
    <location>
        <position position="120"/>
    </location>
</feature>
<keyword evidence="3" id="KW-0436">Ligase</keyword>
<feature type="short sequence motif" description="HXTX 2" evidence="2">
    <location>
        <begin position="120"/>
        <end position="123"/>
    </location>
</feature>
<dbReference type="InterPro" id="IPR009097">
    <property type="entry name" value="Cyclic_Pdiesterase"/>
</dbReference>
<comment type="catalytic activity">
    <reaction evidence="2">
        <text>a 3'-end 2',3'-cyclophospho-ribonucleotide-RNA + H2O = a 3'-end 2'-phospho-ribonucleotide-RNA + H(+)</text>
        <dbReference type="Rhea" id="RHEA:11828"/>
        <dbReference type="Rhea" id="RHEA-COMP:10464"/>
        <dbReference type="Rhea" id="RHEA-COMP:17353"/>
        <dbReference type="ChEBI" id="CHEBI:15377"/>
        <dbReference type="ChEBI" id="CHEBI:15378"/>
        <dbReference type="ChEBI" id="CHEBI:83064"/>
        <dbReference type="ChEBI" id="CHEBI:173113"/>
        <dbReference type="EC" id="3.1.4.58"/>
    </reaction>
</comment>
<name>A0A1F7ISQ5_9BACT</name>
<proteinExistence type="inferred from homology"/>
<keyword evidence="1 2" id="KW-0378">Hydrolase</keyword>
<dbReference type="PANTHER" id="PTHR35561">
    <property type="entry name" value="RNA 2',3'-CYCLIC PHOSPHODIESTERASE"/>
    <property type="match status" value="1"/>
</dbReference>
<dbReference type="GO" id="GO:0016874">
    <property type="term" value="F:ligase activity"/>
    <property type="evidence" value="ECO:0007669"/>
    <property type="project" value="UniProtKB-KW"/>
</dbReference>
<evidence type="ECO:0000256" key="1">
    <source>
        <dbReference type="ARBA" id="ARBA00022801"/>
    </source>
</evidence>
<evidence type="ECO:0000313" key="3">
    <source>
        <dbReference type="EMBL" id="OGK46390.1"/>
    </source>
</evidence>
<reference evidence="3 4" key="1">
    <citation type="journal article" date="2016" name="Nat. Commun.">
        <title>Thousands of microbial genomes shed light on interconnected biogeochemical processes in an aquifer system.</title>
        <authorList>
            <person name="Anantharaman K."/>
            <person name="Brown C.T."/>
            <person name="Hug L.A."/>
            <person name="Sharon I."/>
            <person name="Castelle C.J."/>
            <person name="Probst A.J."/>
            <person name="Thomas B.C."/>
            <person name="Singh A."/>
            <person name="Wilkins M.J."/>
            <person name="Karaoz U."/>
            <person name="Brodie E.L."/>
            <person name="Williams K.H."/>
            <person name="Hubbard S.S."/>
            <person name="Banfield J.F."/>
        </authorList>
    </citation>
    <scope>NUCLEOTIDE SEQUENCE [LARGE SCALE GENOMIC DNA]</scope>
</reference>
<dbReference type="SUPFAM" id="SSF55144">
    <property type="entry name" value="LigT-like"/>
    <property type="match status" value="1"/>
</dbReference>
<evidence type="ECO:0000313" key="4">
    <source>
        <dbReference type="Proteomes" id="UP000177141"/>
    </source>
</evidence>
<accession>A0A1F7ISQ5</accession>
<sequence>MKLFYAIDIPKSGVKHLLNDTRELREDYAHFSWIPDANLHITLHYIGERSVHKIPKIVGQTEIALFDVVPTHLYAFGLDIFINSNITIYVAFQKNRTIQTTSDRLSSIQLPQKKRSFIPHLTVARAKIPSKQQYLHLKKKLHKTDIDLDFPVTTIHLYESIARPKFPLYRKVHSFKLSR</sequence>
<dbReference type="Gene3D" id="3.90.1140.10">
    <property type="entry name" value="Cyclic phosphodiesterase"/>
    <property type="match status" value="1"/>
</dbReference>
<dbReference type="EC" id="3.1.4.58" evidence="2"/>
<dbReference type="Proteomes" id="UP000177141">
    <property type="component" value="Unassembled WGS sequence"/>
</dbReference>
<feature type="active site" description="Proton donor" evidence="2">
    <location>
        <position position="40"/>
    </location>
</feature>
<comment type="function">
    <text evidence="2">Hydrolyzes RNA 2',3'-cyclic phosphodiester to an RNA 2'-phosphomonoester.</text>
</comment>
<dbReference type="NCBIfam" id="TIGR02258">
    <property type="entry name" value="2_5_ligase"/>
    <property type="match status" value="1"/>
</dbReference>
<comment type="similarity">
    <text evidence="2">Belongs to the 2H phosphoesterase superfamily. ThpR family.</text>
</comment>
<dbReference type="EMBL" id="MGAL01000043">
    <property type="protein sequence ID" value="OGK46390.1"/>
    <property type="molecule type" value="Genomic_DNA"/>
</dbReference>
<dbReference type="GO" id="GO:0004113">
    <property type="term" value="F:2',3'-cyclic-nucleotide 3'-phosphodiesterase activity"/>
    <property type="evidence" value="ECO:0007669"/>
    <property type="project" value="InterPro"/>
</dbReference>
<protein>
    <recommendedName>
        <fullName evidence="2">RNA 2',3'-cyclic phosphodiesterase</fullName>
        <shortName evidence="2">RNA 2',3'-CPDase</shortName>
        <ecNumber evidence="2">3.1.4.58</ecNumber>
    </recommendedName>
</protein>
<dbReference type="PANTHER" id="PTHR35561:SF1">
    <property type="entry name" value="RNA 2',3'-CYCLIC PHOSPHODIESTERASE"/>
    <property type="match status" value="1"/>
</dbReference>
<dbReference type="Pfam" id="PF13563">
    <property type="entry name" value="2_5_RNA_ligase2"/>
    <property type="match status" value="1"/>
</dbReference>